<feature type="region of interest" description="Disordered" evidence="3">
    <location>
        <begin position="88"/>
        <end position="144"/>
    </location>
</feature>
<evidence type="ECO:0000256" key="2">
    <source>
        <dbReference type="PROSITE-ProRule" id="PRU00191"/>
    </source>
</evidence>
<keyword evidence="6" id="KW-1185">Reference proteome</keyword>
<dbReference type="AlphaFoldDB" id="A0A669Q8F1"/>
<dbReference type="InterPro" id="IPR000980">
    <property type="entry name" value="SH2"/>
</dbReference>
<dbReference type="PROSITE" id="PS50001">
    <property type="entry name" value="SH2"/>
    <property type="match status" value="1"/>
</dbReference>
<dbReference type="InterPro" id="IPR051751">
    <property type="entry name" value="Immunoreceptor_sig_adapters"/>
</dbReference>
<dbReference type="PANTHER" id="PTHR14098">
    <property type="entry name" value="SH2 DOMAIN CONTAINING PROTEIN"/>
    <property type="match status" value="1"/>
</dbReference>
<dbReference type="Pfam" id="PF00017">
    <property type="entry name" value="SH2"/>
    <property type="match status" value="1"/>
</dbReference>
<reference evidence="5" key="1">
    <citation type="submission" date="2025-08" db="UniProtKB">
        <authorList>
            <consortium name="Ensembl"/>
        </authorList>
    </citation>
    <scope>IDENTIFICATION</scope>
</reference>
<feature type="domain" description="SH2" evidence="4">
    <location>
        <begin position="395"/>
        <end position="503"/>
    </location>
</feature>
<proteinExistence type="predicted"/>
<dbReference type="GO" id="GO:0007169">
    <property type="term" value="P:cell surface receptor protein tyrosine kinase signaling pathway"/>
    <property type="evidence" value="ECO:0007669"/>
    <property type="project" value="TreeGrafter"/>
</dbReference>
<dbReference type="CDD" id="cd09929">
    <property type="entry name" value="SH2_BLNK_SLP-76"/>
    <property type="match status" value="1"/>
</dbReference>
<evidence type="ECO:0000256" key="1">
    <source>
        <dbReference type="ARBA" id="ARBA00022999"/>
    </source>
</evidence>
<dbReference type="InterPro" id="IPR013761">
    <property type="entry name" value="SAM/pointed_sf"/>
</dbReference>
<dbReference type="FunFam" id="3.30.505.10:FF:000016">
    <property type="entry name" value="B-cell linker protein isoform 2"/>
    <property type="match status" value="1"/>
</dbReference>
<name>A0A669Q8F1_PHACC</name>
<evidence type="ECO:0000256" key="3">
    <source>
        <dbReference type="SAM" id="MobiDB-lite"/>
    </source>
</evidence>
<evidence type="ECO:0000259" key="4">
    <source>
        <dbReference type="PROSITE" id="PS50001"/>
    </source>
</evidence>
<reference evidence="5" key="2">
    <citation type="submission" date="2025-09" db="UniProtKB">
        <authorList>
            <consortium name="Ensembl"/>
        </authorList>
    </citation>
    <scope>IDENTIFICATION</scope>
</reference>
<organism evidence="5 6">
    <name type="scientific">Phasianus colchicus</name>
    <name type="common">Common pheasant</name>
    <dbReference type="NCBI Taxonomy" id="9054"/>
    <lineage>
        <taxon>Eukaryota</taxon>
        <taxon>Metazoa</taxon>
        <taxon>Chordata</taxon>
        <taxon>Craniata</taxon>
        <taxon>Vertebrata</taxon>
        <taxon>Euteleostomi</taxon>
        <taxon>Archelosauria</taxon>
        <taxon>Archosauria</taxon>
        <taxon>Dinosauria</taxon>
        <taxon>Saurischia</taxon>
        <taxon>Theropoda</taxon>
        <taxon>Coelurosauria</taxon>
        <taxon>Aves</taxon>
        <taxon>Neognathae</taxon>
        <taxon>Galloanserae</taxon>
        <taxon>Galliformes</taxon>
        <taxon>Phasianidae</taxon>
        <taxon>Phasianinae</taxon>
        <taxon>Phasianus</taxon>
    </lineage>
</organism>
<evidence type="ECO:0000313" key="5">
    <source>
        <dbReference type="Ensembl" id="ENSPCLP00000010376.1"/>
    </source>
</evidence>
<accession>A0A669Q8F1</accession>
<dbReference type="GO" id="GO:0005737">
    <property type="term" value="C:cytoplasm"/>
    <property type="evidence" value="ECO:0007669"/>
    <property type="project" value="UniProtKB-ARBA"/>
</dbReference>
<dbReference type="Gene3D" id="3.30.505.10">
    <property type="entry name" value="SH2 domain"/>
    <property type="match status" value="1"/>
</dbReference>
<dbReference type="PRINTS" id="PR00401">
    <property type="entry name" value="SH2DOMAIN"/>
</dbReference>
<dbReference type="SUPFAM" id="SSF55550">
    <property type="entry name" value="SH2 domain"/>
    <property type="match status" value="1"/>
</dbReference>
<dbReference type="PANTHER" id="PTHR14098:SF1">
    <property type="entry name" value="LYMPHOCYTE CYTOSOLIC PROTEIN 2"/>
    <property type="match status" value="1"/>
</dbReference>
<dbReference type="Gene3D" id="1.10.150.50">
    <property type="entry name" value="Transcription Factor, Ets-1"/>
    <property type="match status" value="1"/>
</dbReference>
<feature type="compositionally biased region" description="Acidic residues" evidence="3">
    <location>
        <begin position="88"/>
        <end position="128"/>
    </location>
</feature>
<feature type="compositionally biased region" description="Pro residues" evidence="3">
    <location>
        <begin position="173"/>
        <end position="185"/>
    </location>
</feature>
<evidence type="ECO:0000313" key="6">
    <source>
        <dbReference type="Proteomes" id="UP000472261"/>
    </source>
</evidence>
<dbReference type="Ensembl" id="ENSPCLT00000013947.1">
    <property type="protein sequence ID" value="ENSPCLP00000010376.1"/>
    <property type="gene ID" value="ENSPCLG00000008549.1"/>
</dbReference>
<protein>
    <submittedName>
        <fullName evidence="5">Lymphocyte cytosolic protein 2</fullName>
    </submittedName>
</protein>
<dbReference type="Proteomes" id="UP000472261">
    <property type="component" value="Unplaced"/>
</dbReference>
<dbReference type="GO" id="GO:0035556">
    <property type="term" value="P:intracellular signal transduction"/>
    <property type="evidence" value="ECO:0007669"/>
    <property type="project" value="TreeGrafter"/>
</dbReference>
<feature type="region of interest" description="Disordered" evidence="3">
    <location>
        <begin position="158"/>
        <end position="374"/>
    </location>
</feature>
<dbReference type="InterPro" id="IPR036860">
    <property type="entry name" value="SH2_dom_sf"/>
</dbReference>
<sequence>MDLRNIPYRSEVITWNPDDLAEYFKTLKYKDCEKVVRKHSINGQSIVSKLSQEINRNEGRTSFFPKCDVLTFSNFTVLLLPYAGYSQEDDGWSSFDEDDDYESPDDDQEKEDEADYESPTEEPEDAEHDSDGYEPPPSNNDEAHHNVIFPAKSLANNTDYIDRPSTARSSHQPPVPPQRPGPSPAPASFGGRGASLPAFPPLPSNNDRNVKPSKPPAPSIDRSTKPPLDRLAPPFERESPVPGRKPGHPEKVTLGEQLAMMPKPPVPPSDRYERGNPSPLRKPIPVKQGWAQQKRPEVNTPQRPVPQISLPPYNSNTFPSKSIKPLPKPGVVPGAESARSLSASGSLPPRFPHGNNSRSPSRGTADLRPPLPIPSRQAAHQINTEEDEDSLNDEWYVAYVSRPEAEAALRKINKDGTFLVRDSSRKTTTHPYVLMVLYKDKVYNIQIRYQEQDQTYLLGTGLKGKEDFSSVAHIIDYFQRTPLLLIDGKDRGSRNQCVLKYAAGNIK</sequence>
<dbReference type="SMART" id="SM00252">
    <property type="entry name" value="SH2"/>
    <property type="match status" value="1"/>
</dbReference>
<dbReference type="OMA" id="GSRNQCM"/>
<keyword evidence="1 2" id="KW-0727">SH2 domain</keyword>